<evidence type="ECO:0000256" key="3">
    <source>
        <dbReference type="ARBA" id="ARBA00022475"/>
    </source>
</evidence>
<dbReference type="SMART" id="SM00382">
    <property type="entry name" value="AAA"/>
    <property type="match status" value="1"/>
</dbReference>
<protein>
    <recommendedName>
        <fullName evidence="7">ABC transporter domain-containing protein</fullName>
    </recommendedName>
</protein>
<dbReference type="InterPro" id="IPR030679">
    <property type="entry name" value="ABC_ATPase_HisP-typ"/>
</dbReference>
<proteinExistence type="predicted"/>
<evidence type="ECO:0000256" key="4">
    <source>
        <dbReference type="ARBA" id="ARBA00022741"/>
    </source>
</evidence>
<evidence type="ECO:0000256" key="2">
    <source>
        <dbReference type="ARBA" id="ARBA00022448"/>
    </source>
</evidence>
<reference evidence="8" key="1">
    <citation type="journal article" date="2024" name="Gigascience">
        <title>Chromosome-level genome of the poultry shaft louse Menopon gallinae provides insight into the host-switching and adaptive evolution of parasitic lice.</title>
        <authorList>
            <person name="Xu Y."/>
            <person name="Ma L."/>
            <person name="Liu S."/>
            <person name="Liang Y."/>
            <person name="Liu Q."/>
            <person name="He Z."/>
            <person name="Tian L."/>
            <person name="Duan Y."/>
            <person name="Cai W."/>
            <person name="Li H."/>
            <person name="Song F."/>
        </authorList>
    </citation>
    <scope>NUCLEOTIDE SEQUENCE</scope>
    <source>
        <strain evidence="8">Cailab_2023a</strain>
    </source>
</reference>
<dbReference type="AlphaFoldDB" id="A0AAW2H712"/>
<sequence>MNKRTILEAKNISICFNKKVIIKNVSLAAKEHDVISIIGSSGTGKSTFLRCLNLLNHPQSGELYLNNKNIPLVKGKDGLLKAKSKKELLELRRKVGFVFQNFNLWQHLTVIENITESPIYSLNIPKKQAYEKAEELLVKVGLCNKAYNYPHHLSGGEQQRVAIARALAMDPEVILLDEPTSALDPEKTNEVKEVISNLAKEKTTILVTHELHFCKAVSTRVIFFNQGIIEEEGSAEEVFNNPKSERLAQFLANSLE</sequence>
<dbReference type="PANTHER" id="PTHR43166:SF35">
    <property type="entry name" value="L-CYSTINE IMPORT ATP-BINDING PROTEIN TCYN"/>
    <property type="match status" value="1"/>
</dbReference>
<gene>
    <name evidence="8" type="ORF">PYX00_010959</name>
</gene>
<feature type="domain" description="ABC transporter" evidence="7">
    <location>
        <begin position="7"/>
        <end position="251"/>
    </location>
</feature>
<dbReference type="InterPro" id="IPR003593">
    <property type="entry name" value="AAA+_ATPase"/>
</dbReference>
<keyword evidence="2" id="KW-0813">Transport</keyword>
<dbReference type="InterPro" id="IPR027417">
    <property type="entry name" value="P-loop_NTPase"/>
</dbReference>
<dbReference type="PIRSF" id="PIRSF039085">
    <property type="entry name" value="ABC_ATPase_HisP"/>
    <property type="match status" value="1"/>
</dbReference>
<organism evidence="8">
    <name type="scientific">Menopon gallinae</name>
    <name type="common">poultry shaft louse</name>
    <dbReference type="NCBI Taxonomy" id="328185"/>
    <lineage>
        <taxon>Eukaryota</taxon>
        <taxon>Metazoa</taxon>
        <taxon>Ecdysozoa</taxon>
        <taxon>Arthropoda</taxon>
        <taxon>Hexapoda</taxon>
        <taxon>Insecta</taxon>
        <taxon>Pterygota</taxon>
        <taxon>Neoptera</taxon>
        <taxon>Paraneoptera</taxon>
        <taxon>Psocodea</taxon>
        <taxon>Troctomorpha</taxon>
        <taxon>Phthiraptera</taxon>
        <taxon>Amblycera</taxon>
        <taxon>Menoponidae</taxon>
        <taxon>Menopon</taxon>
    </lineage>
</organism>
<dbReference type="Gene3D" id="3.40.50.300">
    <property type="entry name" value="P-loop containing nucleotide triphosphate hydrolases"/>
    <property type="match status" value="1"/>
</dbReference>
<keyword evidence="3" id="KW-1003">Cell membrane</keyword>
<dbReference type="EMBL" id="JARGDH010000022">
    <property type="protein sequence ID" value="KAL0265500.1"/>
    <property type="molecule type" value="Genomic_DNA"/>
</dbReference>
<name>A0AAW2H712_9NEOP</name>
<evidence type="ECO:0000256" key="5">
    <source>
        <dbReference type="ARBA" id="ARBA00022840"/>
    </source>
</evidence>
<evidence type="ECO:0000256" key="6">
    <source>
        <dbReference type="ARBA" id="ARBA00023136"/>
    </source>
</evidence>
<dbReference type="GO" id="GO:0005886">
    <property type="term" value="C:plasma membrane"/>
    <property type="evidence" value="ECO:0007669"/>
    <property type="project" value="UniProtKB-SubCell"/>
</dbReference>
<comment type="caution">
    <text evidence="8">The sequence shown here is derived from an EMBL/GenBank/DDBJ whole genome shotgun (WGS) entry which is preliminary data.</text>
</comment>
<dbReference type="SUPFAM" id="SSF52540">
    <property type="entry name" value="P-loop containing nucleoside triphosphate hydrolases"/>
    <property type="match status" value="1"/>
</dbReference>
<dbReference type="PROSITE" id="PS00211">
    <property type="entry name" value="ABC_TRANSPORTER_1"/>
    <property type="match status" value="1"/>
</dbReference>
<dbReference type="InterPro" id="IPR050086">
    <property type="entry name" value="MetN_ABC_transporter-like"/>
</dbReference>
<keyword evidence="5" id="KW-0067">ATP-binding</keyword>
<accession>A0AAW2H712</accession>
<dbReference type="InterPro" id="IPR003439">
    <property type="entry name" value="ABC_transporter-like_ATP-bd"/>
</dbReference>
<dbReference type="PANTHER" id="PTHR43166">
    <property type="entry name" value="AMINO ACID IMPORT ATP-BINDING PROTEIN"/>
    <property type="match status" value="1"/>
</dbReference>
<evidence type="ECO:0000313" key="8">
    <source>
        <dbReference type="EMBL" id="KAL0265500.1"/>
    </source>
</evidence>
<comment type="subcellular location">
    <subcellularLocation>
        <location evidence="1">Cell membrane</location>
        <topology evidence="1">Peripheral membrane protein</topology>
    </subcellularLocation>
</comment>
<keyword evidence="6" id="KW-0472">Membrane</keyword>
<keyword evidence="4" id="KW-0547">Nucleotide-binding</keyword>
<dbReference type="InterPro" id="IPR017871">
    <property type="entry name" value="ABC_transporter-like_CS"/>
</dbReference>
<dbReference type="GO" id="GO:0016887">
    <property type="term" value="F:ATP hydrolysis activity"/>
    <property type="evidence" value="ECO:0007669"/>
    <property type="project" value="InterPro"/>
</dbReference>
<evidence type="ECO:0000256" key="1">
    <source>
        <dbReference type="ARBA" id="ARBA00004202"/>
    </source>
</evidence>
<dbReference type="Pfam" id="PF00005">
    <property type="entry name" value="ABC_tran"/>
    <property type="match status" value="1"/>
</dbReference>
<dbReference type="GO" id="GO:0015424">
    <property type="term" value="F:ABC-type amino acid transporter activity"/>
    <property type="evidence" value="ECO:0007669"/>
    <property type="project" value="InterPro"/>
</dbReference>
<evidence type="ECO:0000259" key="7">
    <source>
        <dbReference type="PROSITE" id="PS50893"/>
    </source>
</evidence>
<dbReference type="PROSITE" id="PS50893">
    <property type="entry name" value="ABC_TRANSPORTER_2"/>
    <property type="match status" value="1"/>
</dbReference>
<dbReference type="GO" id="GO:0005524">
    <property type="term" value="F:ATP binding"/>
    <property type="evidence" value="ECO:0007669"/>
    <property type="project" value="UniProtKB-KW"/>
</dbReference>